<keyword evidence="2" id="KW-0229">DNA integration</keyword>
<dbReference type="PROSITE" id="PS51898">
    <property type="entry name" value="TYR_RECOMBINASE"/>
    <property type="match status" value="1"/>
</dbReference>
<reference evidence="8 9" key="1">
    <citation type="submission" date="2019-06" db="EMBL/GenBank/DDBJ databases">
        <title>Desulfobotulus mexicanus sp. nov., a novel sulfate-reducing bacterium isolated from the sediment of an alkaline crater lake in Mexico.</title>
        <authorList>
            <person name="Hirschler-Rea A."/>
        </authorList>
    </citation>
    <scope>NUCLEOTIDE SEQUENCE [LARGE SCALE GENOMIC DNA]</scope>
    <source>
        <strain evidence="8 9">PAR22N</strain>
    </source>
</reference>
<evidence type="ECO:0000256" key="3">
    <source>
        <dbReference type="ARBA" id="ARBA00023125"/>
    </source>
</evidence>
<dbReference type="GO" id="GO:0006310">
    <property type="term" value="P:DNA recombination"/>
    <property type="evidence" value="ECO:0007669"/>
    <property type="project" value="UniProtKB-KW"/>
</dbReference>
<feature type="domain" description="Tyr recombinase" evidence="6">
    <location>
        <begin position="227"/>
        <end position="408"/>
    </location>
</feature>
<evidence type="ECO:0000256" key="1">
    <source>
        <dbReference type="ARBA" id="ARBA00008857"/>
    </source>
</evidence>
<sequence length="435" mass="49959">MPYGFLCFLLTMCLLLKTRKARGDGMKLTKKVIDCLLLPEEKPFFIWDDELKGFGLRVNPSSKVYIVQGRVGGKVRRVTIGKHGTFTLQQARERAADILREMVHGKDPVTEKKRKEALSVTLEEVKNAYIKDRSLKARTETDIRRHVRDNFSEWKDKPISGITRQKCLSRFREISDRSPAQANQAFRVLRGLLNYAMATYRPEDRPILTENPVSIISDAKLWHNVQAKNRRIPNNQVGMIFNFLQKERENPFNTDEGRTVADAVLFMLLTGARRTEALSLKWEHVDIQGQSWRILDPKNRHPVTLPLSTFICTLLSERPRVNDYVFFSKKATTGHISEPKHTVKKISEMIGTTISSHDLRRTFRAIAGECGIELWRTKLLLNHRMSGDVTLESYTETSDCRYLLPEIQKISDWVERQGVQDAAGNVITLNHARSA</sequence>
<evidence type="ECO:0000259" key="6">
    <source>
        <dbReference type="PROSITE" id="PS51898"/>
    </source>
</evidence>
<dbReference type="Proteomes" id="UP000321899">
    <property type="component" value="Unassembled WGS sequence"/>
</dbReference>
<dbReference type="EMBL" id="VDMB01000012">
    <property type="protein sequence ID" value="TYT74322.1"/>
    <property type="molecule type" value="Genomic_DNA"/>
</dbReference>
<dbReference type="InterPro" id="IPR002104">
    <property type="entry name" value="Integrase_catalytic"/>
</dbReference>
<organism evidence="8 9">
    <name type="scientific">Desulfobotulus mexicanus</name>
    <dbReference type="NCBI Taxonomy" id="2586642"/>
    <lineage>
        <taxon>Bacteria</taxon>
        <taxon>Pseudomonadati</taxon>
        <taxon>Thermodesulfobacteriota</taxon>
        <taxon>Desulfobacteria</taxon>
        <taxon>Desulfobacterales</taxon>
        <taxon>Desulfobacteraceae</taxon>
        <taxon>Desulfobotulus</taxon>
    </lineage>
</organism>
<dbReference type="Pfam" id="PF13356">
    <property type="entry name" value="Arm-DNA-bind_3"/>
    <property type="match status" value="1"/>
</dbReference>
<evidence type="ECO:0000256" key="4">
    <source>
        <dbReference type="ARBA" id="ARBA00023172"/>
    </source>
</evidence>
<dbReference type="Gene3D" id="3.30.160.390">
    <property type="entry name" value="Integrase, DNA-binding domain"/>
    <property type="match status" value="1"/>
</dbReference>
<keyword evidence="9" id="KW-1185">Reference proteome</keyword>
<evidence type="ECO:0000313" key="9">
    <source>
        <dbReference type="Proteomes" id="UP000321899"/>
    </source>
</evidence>
<evidence type="ECO:0000256" key="5">
    <source>
        <dbReference type="PROSITE-ProRule" id="PRU01248"/>
    </source>
</evidence>
<dbReference type="InterPro" id="IPR025166">
    <property type="entry name" value="Integrase_DNA_bind_dom"/>
</dbReference>
<dbReference type="InterPro" id="IPR038488">
    <property type="entry name" value="Integrase_DNA-bd_sf"/>
</dbReference>
<gene>
    <name evidence="8" type="ORF">FIM25_10190</name>
</gene>
<dbReference type="InterPro" id="IPR011010">
    <property type="entry name" value="DNA_brk_join_enz"/>
</dbReference>
<comment type="similarity">
    <text evidence="1">Belongs to the 'phage' integrase family.</text>
</comment>
<dbReference type="Gene3D" id="1.10.150.130">
    <property type="match status" value="1"/>
</dbReference>
<proteinExistence type="inferred from homology"/>
<keyword evidence="4" id="KW-0233">DNA recombination</keyword>
<dbReference type="Pfam" id="PF00589">
    <property type="entry name" value="Phage_integrase"/>
    <property type="match status" value="1"/>
</dbReference>
<evidence type="ECO:0000313" key="8">
    <source>
        <dbReference type="EMBL" id="TYT74322.1"/>
    </source>
</evidence>
<name>A0A5S5MF27_9BACT</name>
<dbReference type="PANTHER" id="PTHR30629:SF2">
    <property type="entry name" value="PROPHAGE INTEGRASE INTS-RELATED"/>
    <property type="match status" value="1"/>
</dbReference>
<evidence type="ECO:0000259" key="7">
    <source>
        <dbReference type="PROSITE" id="PS51900"/>
    </source>
</evidence>
<dbReference type="InterPro" id="IPR010998">
    <property type="entry name" value="Integrase_recombinase_N"/>
</dbReference>
<dbReference type="InterPro" id="IPR044068">
    <property type="entry name" value="CB"/>
</dbReference>
<evidence type="ECO:0000256" key="2">
    <source>
        <dbReference type="ARBA" id="ARBA00022908"/>
    </source>
</evidence>
<comment type="caution">
    <text evidence="8">The sequence shown here is derived from an EMBL/GenBank/DDBJ whole genome shotgun (WGS) entry which is preliminary data.</text>
</comment>
<dbReference type="SUPFAM" id="SSF56349">
    <property type="entry name" value="DNA breaking-rejoining enzymes"/>
    <property type="match status" value="1"/>
</dbReference>
<keyword evidence="3 5" id="KW-0238">DNA-binding</keyword>
<dbReference type="OrthoDB" id="5429327at2"/>
<protein>
    <submittedName>
        <fullName evidence="8">Tyrosine-type recombinase/integrase</fullName>
    </submittedName>
</protein>
<dbReference type="PANTHER" id="PTHR30629">
    <property type="entry name" value="PROPHAGE INTEGRASE"/>
    <property type="match status" value="1"/>
</dbReference>
<dbReference type="GO" id="GO:0015074">
    <property type="term" value="P:DNA integration"/>
    <property type="evidence" value="ECO:0007669"/>
    <property type="project" value="UniProtKB-KW"/>
</dbReference>
<dbReference type="AlphaFoldDB" id="A0A5S5MF27"/>
<feature type="domain" description="Core-binding (CB)" evidence="7">
    <location>
        <begin position="120"/>
        <end position="197"/>
    </location>
</feature>
<dbReference type="GO" id="GO:0003677">
    <property type="term" value="F:DNA binding"/>
    <property type="evidence" value="ECO:0007669"/>
    <property type="project" value="UniProtKB-UniRule"/>
</dbReference>
<dbReference type="PROSITE" id="PS51900">
    <property type="entry name" value="CB"/>
    <property type="match status" value="1"/>
</dbReference>
<accession>A0A5S5MF27</accession>
<dbReference type="Gene3D" id="1.10.443.10">
    <property type="entry name" value="Intergrase catalytic core"/>
    <property type="match status" value="1"/>
</dbReference>
<dbReference type="InterPro" id="IPR013762">
    <property type="entry name" value="Integrase-like_cat_sf"/>
</dbReference>
<dbReference type="InterPro" id="IPR050808">
    <property type="entry name" value="Phage_Integrase"/>
</dbReference>